<evidence type="ECO:0000313" key="3">
    <source>
        <dbReference type="Proteomes" id="UP001497382"/>
    </source>
</evidence>
<comment type="caution">
    <text evidence="2">The sequence shown here is derived from an EMBL/GenBank/DDBJ whole genome shotgun (WGS) entry which is preliminary data.</text>
</comment>
<keyword evidence="3" id="KW-1185">Reference proteome</keyword>
<dbReference type="SUPFAM" id="SSF54695">
    <property type="entry name" value="POZ domain"/>
    <property type="match status" value="1"/>
</dbReference>
<name>A0AAV1ZW99_9ARAC</name>
<dbReference type="GO" id="GO:0022008">
    <property type="term" value="P:neurogenesis"/>
    <property type="evidence" value="ECO:0007669"/>
    <property type="project" value="TreeGrafter"/>
</dbReference>
<dbReference type="SMART" id="SM00875">
    <property type="entry name" value="BACK"/>
    <property type="match status" value="1"/>
</dbReference>
<dbReference type="InterPro" id="IPR011333">
    <property type="entry name" value="SKP1/BTB/POZ_sf"/>
</dbReference>
<dbReference type="Gene3D" id="3.30.710.10">
    <property type="entry name" value="Potassium Channel Kv1.1, Chain A"/>
    <property type="match status" value="1"/>
</dbReference>
<dbReference type="InterPro" id="IPR011705">
    <property type="entry name" value="BACK"/>
</dbReference>
<sequence>MSKLFRKIVPGKSSKKKLEKEISLIVEDSNNPNGYAVKVQKTLLLEHSAFFRHIPEHDMKKTRKIKLEDISAIALQKIVTYMQKTSARFQSHTEAIETLEAAKKFEIEELFNICINHLITALEPSNVCDIYETASSLSLSHLEYSCLKQIDKHAEEVLQTRGFMTLKKARVLDIIKRSSLNISSEVSVFRAVLAWGLNDSLSRGQDPNNLELFLPIVRHMLNHVRFGFMTGEELKDPDVDKFLQLLSSCELWNKNRSVSCVSQTSSSSLEHEMRQYVTHYSHDMNVYESNQHTVKNGEIFTLTIEILKGRVFLTRFKLAFRAFAPTKNAACLYVVLNAINEETNDERSTRGTFLNTTDEASLEFSNPLPARESEKVKIELTVKKTENICPLSVKADIQIAMPDSKMVAMKINPVNVKVDTEEEGRCIFGEIQYFH</sequence>
<dbReference type="PANTHER" id="PTHR45774:SF4">
    <property type="entry name" value="AXUNDEAD, ISOFORM F"/>
    <property type="match status" value="1"/>
</dbReference>
<dbReference type="Proteomes" id="UP001497382">
    <property type="component" value="Unassembled WGS sequence"/>
</dbReference>
<protein>
    <recommendedName>
        <fullName evidence="1">BTB domain-containing protein</fullName>
    </recommendedName>
</protein>
<dbReference type="GO" id="GO:0005829">
    <property type="term" value="C:cytosol"/>
    <property type="evidence" value="ECO:0007669"/>
    <property type="project" value="TreeGrafter"/>
</dbReference>
<dbReference type="InterPro" id="IPR000210">
    <property type="entry name" value="BTB/POZ_dom"/>
</dbReference>
<dbReference type="Pfam" id="PF00651">
    <property type="entry name" value="BTB"/>
    <property type="match status" value="1"/>
</dbReference>
<gene>
    <name evidence="2" type="ORF">LARSCL_LOCUS7678</name>
</gene>
<feature type="domain" description="BTB" evidence="1">
    <location>
        <begin position="20"/>
        <end position="91"/>
    </location>
</feature>
<dbReference type="AlphaFoldDB" id="A0AAV1ZW99"/>
<evidence type="ECO:0000259" key="1">
    <source>
        <dbReference type="PROSITE" id="PS50097"/>
    </source>
</evidence>
<organism evidence="2 3">
    <name type="scientific">Larinioides sclopetarius</name>
    <dbReference type="NCBI Taxonomy" id="280406"/>
    <lineage>
        <taxon>Eukaryota</taxon>
        <taxon>Metazoa</taxon>
        <taxon>Ecdysozoa</taxon>
        <taxon>Arthropoda</taxon>
        <taxon>Chelicerata</taxon>
        <taxon>Arachnida</taxon>
        <taxon>Araneae</taxon>
        <taxon>Araneomorphae</taxon>
        <taxon>Entelegynae</taxon>
        <taxon>Araneoidea</taxon>
        <taxon>Araneidae</taxon>
        <taxon>Larinioides</taxon>
    </lineage>
</organism>
<accession>A0AAV1ZW99</accession>
<dbReference type="PANTHER" id="PTHR45774">
    <property type="entry name" value="BTB/POZ DOMAIN-CONTAINING"/>
    <property type="match status" value="1"/>
</dbReference>
<reference evidence="2 3" key="1">
    <citation type="submission" date="2024-04" db="EMBL/GenBank/DDBJ databases">
        <authorList>
            <person name="Rising A."/>
            <person name="Reimegard J."/>
            <person name="Sonavane S."/>
            <person name="Akerstrom W."/>
            <person name="Nylinder S."/>
            <person name="Hedman E."/>
            <person name="Kallberg Y."/>
        </authorList>
    </citation>
    <scope>NUCLEOTIDE SEQUENCE [LARGE SCALE GENOMIC DNA]</scope>
</reference>
<dbReference type="PROSITE" id="PS50097">
    <property type="entry name" value="BTB"/>
    <property type="match status" value="1"/>
</dbReference>
<proteinExistence type="predicted"/>
<dbReference type="Gene3D" id="1.25.40.420">
    <property type="match status" value="1"/>
</dbReference>
<evidence type="ECO:0000313" key="2">
    <source>
        <dbReference type="EMBL" id="CAL1274740.1"/>
    </source>
</evidence>
<dbReference type="EMBL" id="CAXIEN010000080">
    <property type="protein sequence ID" value="CAL1274740.1"/>
    <property type="molecule type" value="Genomic_DNA"/>
</dbReference>
<dbReference type="Pfam" id="PF07707">
    <property type="entry name" value="BACK"/>
    <property type="match status" value="1"/>
</dbReference>